<protein>
    <submittedName>
        <fullName evidence="2">Uncharacterized protein</fullName>
    </submittedName>
</protein>
<proteinExistence type="predicted"/>
<sequence length="153" mass="17262">MRTSDNKIAVTLKVIGYITFFLTGITFFVLLANFYNDFLTVLIYTFSMFSIGMIFVGLGEVISLLQNLSNNQPELPAAHKKEHHAETEAELKLTNETVGERAKAEIEEFFAKNDKQVTDIKAMHIEDFYLVTVEGEAVTVELGGFQPVVYKKD</sequence>
<dbReference type="OrthoDB" id="2452453at2"/>
<dbReference type="RefSeq" id="WP_104057838.1">
    <property type="nucleotide sequence ID" value="NZ_PREZ01000003.1"/>
</dbReference>
<gene>
    <name evidence="2" type="ORF">C4B60_09960</name>
</gene>
<evidence type="ECO:0000313" key="2">
    <source>
        <dbReference type="EMBL" id="PPA71089.1"/>
    </source>
</evidence>
<evidence type="ECO:0000313" key="3">
    <source>
        <dbReference type="Proteomes" id="UP000239047"/>
    </source>
</evidence>
<evidence type="ECO:0000256" key="1">
    <source>
        <dbReference type="SAM" id="Phobius"/>
    </source>
</evidence>
<dbReference type="Proteomes" id="UP000239047">
    <property type="component" value="Unassembled WGS sequence"/>
</dbReference>
<name>A0A2S5GDM4_9BACL</name>
<keyword evidence="3" id="KW-1185">Reference proteome</keyword>
<reference evidence="2 3" key="1">
    <citation type="submission" date="2018-02" db="EMBL/GenBank/DDBJ databases">
        <title>Jeotgalibacillus proteolyticum sp. nov. a protease producing bacterium isolated from ocean sediments of Laizhou Bay.</title>
        <authorList>
            <person name="Li Y."/>
        </authorList>
    </citation>
    <scope>NUCLEOTIDE SEQUENCE [LARGE SCALE GENOMIC DNA]</scope>
    <source>
        <strain evidence="2 3">22-7</strain>
    </source>
</reference>
<keyword evidence="1" id="KW-0472">Membrane</keyword>
<accession>A0A2S5GDM4</accession>
<keyword evidence="1" id="KW-1133">Transmembrane helix</keyword>
<comment type="caution">
    <text evidence="2">The sequence shown here is derived from an EMBL/GenBank/DDBJ whole genome shotgun (WGS) entry which is preliminary data.</text>
</comment>
<dbReference type="AlphaFoldDB" id="A0A2S5GDM4"/>
<dbReference type="EMBL" id="PREZ01000003">
    <property type="protein sequence ID" value="PPA71089.1"/>
    <property type="molecule type" value="Genomic_DNA"/>
</dbReference>
<feature type="transmembrane region" description="Helical" evidence="1">
    <location>
        <begin position="41"/>
        <end position="65"/>
    </location>
</feature>
<feature type="transmembrane region" description="Helical" evidence="1">
    <location>
        <begin position="12"/>
        <end position="35"/>
    </location>
</feature>
<organism evidence="2 3">
    <name type="scientific">Jeotgalibacillus proteolyticus</name>
    <dbReference type="NCBI Taxonomy" id="2082395"/>
    <lineage>
        <taxon>Bacteria</taxon>
        <taxon>Bacillati</taxon>
        <taxon>Bacillota</taxon>
        <taxon>Bacilli</taxon>
        <taxon>Bacillales</taxon>
        <taxon>Caryophanaceae</taxon>
        <taxon>Jeotgalibacillus</taxon>
    </lineage>
</organism>
<keyword evidence="1" id="KW-0812">Transmembrane</keyword>